<keyword evidence="3" id="KW-1185">Reference proteome</keyword>
<reference evidence="3" key="1">
    <citation type="journal article" date="2019" name="Int. J. Syst. Evol. Microbiol.">
        <title>The Global Catalogue of Microorganisms (GCM) 10K type strain sequencing project: providing services to taxonomists for standard genome sequencing and annotation.</title>
        <authorList>
            <consortium name="The Broad Institute Genomics Platform"/>
            <consortium name="The Broad Institute Genome Sequencing Center for Infectious Disease"/>
            <person name="Wu L."/>
            <person name="Ma J."/>
        </authorList>
    </citation>
    <scope>NUCLEOTIDE SEQUENCE [LARGE SCALE GENOMIC DNA]</scope>
    <source>
        <strain evidence="3">KCTC 23707</strain>
    </source>
</reference>
<protein>
    <submittedName>
        <fullName evidence="2">Uncharacterized protein</fullName>
    </submittedName>
</protein>
<dbReference type="RefSeq" id="WP_378799846.1">
    <property type="nucleotide sequence ID" value="NZ_JBHUER010000008.1"/>
</dbReference>
<comment type="caution">
    <text evidence="2">The sequence shown here is derived from an EMBL/GenBank/DDBJ whole genome shotgun (WGS) entry which is preliminary data.</text>
</comment>
<keyword evidence="1" id="KW-0812">Transmembrane</keyword>
<evidence type="ECO:0000313" key="2">
    <source>
        <dbReference type="EMBL" id="MFD1703756.1"/>
    </source>
</evidence>
<keyword evidence="1" id="KW-0472">Membrane</keyword>
<accession>A0ABW4K8C1</accession>
<evidence type="ECO:0000313" key="3">
    <source>
        <dbReference type="Proteomes" id="UP001597308"/>
    </source>
</evidence>
<evidence type="ECO:0000256" key="1">
    <source>
        <dbReference type="SAM" id="Phobius"/>
    </source>
</evidence>
<feature type="transmembrane region" description="Helical" evidence="1">
    <location>
        <begin position="20"/>
        <end position="39"/>
    </location>
</feature>
<sequence length="47" mass="5339">MIDRTLIRFERRRRAADYSASAALVASWGVGLWLVVNLVDVARLLTH</sequence>
<keyword evidence="1" id="KW-1133">Transmembrane helix</keyword>
<name>A0ABW4K8C1_9HYPH</name>
<organism evidence="2 3">
    <name type="scientific">Methylopila henanensis</name>
    <dbReference type="NCBI Taxonomy" id="873516"/>
    <lineage>
        <taxon>Bacteria</taxon>
        <taxon>Pseudomonadati</taxon>
        <taxon>Pseudomonadota</taxon>
        <taxon>Alphaproteobacteria</taxon>
        <taxon>Hyphomicrobiales</taxon>
        <taxon>Methylopilaceae</taxon>
        <taxon>Methylopila</taxon>
    </lineage>
</organism>
<gene>
    <name evidence="2" type="ORF">ACFSCV_12165</name>
</gene>
<proteinExistence type="predicted"/>
<dbReference type="Proteomes" id="UP001597308">
    <property type="component" value="Unassembled WGS sequence"/>
</dbReference>
<dbReference type="EMBL" id="JBHUER010000008">
    <property type="protein sequence ID" value="MFD1703756.1"/>
    <property type="molecule type" value="Genomic_DNA"/>
</dbReference>